<keyword evidence="2" id="KW-1185">Reference proteome</keyword>
<name>A0ABR2Q8A0_9ROSI</name>
<proteinExistence type="predicted"/>
<protein>
    <submittedName>
        <fullName evidence="1">Uncharacterized protein</fullName>
    </submittedName>
</protein>
<dbReference type="Proteomes" id="UP001396334">
    <property type="component" value="Unassembled WGS sequence"/>
</dbReference>
<accession>A0ABR2Q8A0</accession>
<sequence>MFELVSGQYCRPEVLIEFRVFQSWSSLVVTVESGNPAARFWRGTCSYDVELRKFMGGCTFFMSLDESKLAVACRLLSLEPWFSSKSY</sequence>
<evidence type="ECO:0000313" key="1">
    <source>
        <dbReference type="EMBL" id="KAK8996880.1"/>
    </source>
</evidence>
<gene>
    <name evidence="1" type="ORF">V6N11_020376</name>
</gene>
<organism evidence="1 2">
    <name type="scientific">Hibiscus sabdariffa</name>
    <name type="common">roselle</name>
    <dbReference type="NCBI Taxonomy" id="183260"/>
    <lineage>
        <taxon>Eukaryota</taxon>
        <taxon>Viridiplantae</taxon>
        <taxon>Streptophyta</taxon>
        <taxon>Embryophyta</taxon>
        <taxon>Tracheophyta</taxon>
        <taxon>Spermatophyta</taxon>
        <taxon>Magnoliopsida</taxon>
        <taxon>eudicotyledons</taxon>
        <taxon>Gunneridae</taxon>
        <taxon>Pentapetalae</taxon>
        <taxon>rosids</taxon>
        <taxon>malvids</taxon>
        <taxon>Malvales</taxon>
        <taxon>Malvaceae</taxon>
        <taxon>Malvoideae</taxon>
        <taxon>Hibiscus</taxon>
    </lineage>
</organism>
<comment type="caution">
    <text evidence="1">The sequence shown here is derived from an EMBL/GenBank/DDBJ whole genome shotgun (WGS) entry which is preliminary data.</text>
</comment>
<dbReference type="EMBL" id="JBBPBN010000043">
    <property type="protein sequence ID" value="KAK8996880.1"/>
    <property type="molecule type" value="Genomic_DNA"/>
</dbReference>
<evidence type="ECO:0000313" key="2">
    <source>
        <dbReference type="Proteomes" id="UP001396334"/>
    </source>
</evidence>
<reference evidence="1 2" key="1">
    <citation type="journal article" date="2024" name="G3 (Bethesda)">
        <title>Genome assembly of Hibiscus sabdariffa L. provides insights into metabolisms of medicinal natural products.</title>
        <authorList>
            <person name="Kim T."/>
        </authorList>
    </citation>
    <scope>NUCLEOTIDE SEQUENCE [LARGE SCALE GENOMIC DNA]</scope>
    <source>
        <strain evidence="1">TK-2024</strain>
        <tissue evidence="1">Old leaves</tissue>
    </source>
</reference>